<evidence type="ECO:0008006" key="3">
    <source>
        <dbReference type="Google" id="ProtNLM"/>
    </source>
</evidence>
<keyword evidence="2" id="KW-1185">Reference proteome</keyword>
<organism evidence="1 2">
    <name type="scientific">Cryptolaemus montrouzieri</name>
    <dbReference type="NCBI Taxonomy" id="559131"/>
    <lineage>
        <taxon>Eukaryota</taxon>
        <taxon>Metazoa</taxon>
        <taxon>Ecdysozoa</taxon>
        <taxon>Arthropoda</taxon>
        <taxon>Hexapoda</taxon>
        <taxon>Insecta</taxon>
        <taxon>Pterygota</taxon>
        <taxon>Neoptera</taxon>
        <taxon>Endopterygota</taxon>
        <taxon>Coleoptera</taxon>
        <taxon>Polyphaga</taxon>
        <taxon>Cucujiformia</taxon>
        <taxon>Coccinelloidea</taxon>
        <taxon>Coccinellidae</taxon>
        <taxon>Scymninae</taxon>
        <taxon>Scymnini</taxon>
        <taxon>Cryptolaemus</taxon>
    </lineage>
</organism>
<protein>
    <recommendedName>
        <fullName evidence="3">Retrotransposon gag domain-containing protein</fullName>
    </recommendedName>
</protein>
<reference evidence="1 2" key="1">
    <citation type="journal article" date="2021" name="BMC Biol.">
        <title>Horizontally acquired antibacterial genes associated with adaptive radiation of ladybird beetles.</title>
        <authorList>
            <person name="Li H.S."/>
            <person name="Tang X.F."/>
            <person name="Huang Y.H."/>
            <person name="Xu Z.Y."/>
            <person name="Chen M.L."/>
            <person name="Du X.Y."/>
            <person name="Qiu B.Y."/>
            <person name="Chen P.T."/>
            <person name="Zhang W."/>
            <person name="Slipinski A."/>
            <person name="Escalona H.E."/>
            <person name="Waterhouse R.M."/>
            <person name="Zwick A."/>
            <person name="Pang H."/>
        </authorList>
    </citation>
    <scope>NUCLEOTIDE SEQUENCE [LARGE SCALE GENOMIC DNA]</scope>
    <source>
        <strain evidence="1">SYSU2018</strain>
    </source>
</reference>
<comment type="caution">
    <text evidence="1">The sequence shown here is derived from an EMBL/GenBank/DDBJ whole genome shotgun (WGS) entry which is preliminary data.</text>
</comment>
<gene>
    <name evidence="1" type="ORF">HHI36_023910</name>
</gene>
<dbReference type="Proteomes" id="UP001516400">
    <property type="component" value="Unassembled WGS sequence"/>
</dbReference>
<dbReference type="AlphaFoldDB" id="A0ABD2N1K2"/>
<proteinExistence type="predicted"/>
<evidence type="ECO:0000313" key="1">
    <source>
        <dbReference type="EMBL" id="KAL3272292.1"/>
    </source>
</evidence>
<dbReference type="EMBL" id="JABFTP020000043">
    <property type="protein sequence ID" value="KAL3272292.1"/>
    <property type="molecule type" value="Genomic_DNA"/>
</dbReference>
<name>A0ABD2N1K2_9CUCU</name>
<evidence type="ECO:0000313" key="2">
    <source>
        <dbReference type="Proteomes" id="UP001516400"/>
    </source>
</evidence>
<accession>A0ABD2N1K2</accession>
<sequence>MNPNHLKAEELEYEITIRGAKPPNKVDEKRKTLRGLIAQETSHRGFYIIEVPFSFEEDKNTLRLSLDQVTELVIIRGKRSKSTLYPKNDLQENIHKTLQSELLSLKEDLAEKIEPKLTGAVLSHSTPIAPIPNAQQTTPQFSFNKKIPINKWGIKKFSDEGSLVRFLEHIESLRIPRSCSDSDLLESASDLFESHAWTWWHNNHIKQRFSDWNDLVRGLNRNFLPENYDKSLLDEIKSRKQDSREQISISRSSLESQFNRLANSIPGRYHKE</sequence>